<evidence type="ECO:0000313" key="4">
    <source>
        <dbReference type="Proteomes" id="UP001623591"/>
    </source>
</evidence>
<evidence type="ECO:0000259" key="2">
    <source>
        <dbReference type="Pfam" id="PF02517"/>
    </source>
</evidence>
<dbReference type="InterPro" id="IPR052710">
    <property type="entry name" value="CAAX_protease"/>
</dbReference>
<gene>
    <name evidence="3" type="ORF">ACJDUG_09615</name>
</gene>
<dbReference type="GO" id="GO:0016787">
    <property type="term" value="F:hydrolase activity"/>
    <property type="evidence" value="ECO:0007669"/>
    <property type="project" value="UniProtKB-KW"/>
</dbReference>
<keyword evidence="4" id="KW-1185">Reference proteome</keyword>
<feature type="domain" description="CAAX prenyl protease 2/Lysostaphin resistance protein A-like" evidence="2">
    <location>
        <begin position="138"/>
        <end position="222"/>
    </location>
</feature>
<comment type="caution">
    <text evidence="3">The sequence shown here is derived from an EMBL/GenBank/DDBJ whole genome shotgun (WGS) entry which is preliminary data.</text>
</comment>
<keyword evidence="3" id="KW-0378">Hydrolase</keyword>
<dbReference type="RefSeq" id="WP_406769683.1">
    <property type="nucleotide sequence ID" value="NZ_JBJHZZ010000005.1"/>
</dbReference>
<dbReference type="EC" id="3.4.-.-" evidence="3"/>
<dbReference type="PANTHER" id="PTHR36435:SF1">
    <property type="entry name" value="CAAX AMINO TERMINAL PROTEASE FAMILY PROTEIN"/>
    <property type="match status" value="1"/>
</dbReference>
<feature type="transmembrane region" description="Helical" evidence="1">
    <location>
        <begin position="189"/>
        <end position="205"/>
    </location>
</feature>
<feature type="transmembrane region" description="Helical" evidence="1">
    <location>
        <begin position="137"/>
        <end position="155"/>
    </location>
</feature>
<feature type="transmembrane region" description="Helical" evidence="1">
    <location>
        <begin position="48"/>
        <end position="70"/>
    </location>
</feature>
<feature type="transmembrane region" description="Helical" evidence="1">
    <location>
        <begin position="91"/>
        <end position="117"/>
    </location>
</feature>
<keyword evidence="1" id="KW-0472">Membrane</keyword>
<keyword evidence="1" id="KW-1133">Transmembrane helix</keyword>
<dbReference type="Pfam" id="PF02517">
    <property type="entry name" value="Rce1-like"/>
    <property type="match status" value="1"/>
</dbReference>
<feature type="transmembrane region" description="Helical" evidence="1">
    <location>
        <begin position="12"/>
        <end position="36"/>
    </location>
</feature>
<dbReference type="Proteomes" id="UP001623591">
    <property type="component" value="Unassembled WGS sequence"/>
</dbReference>
<keyword evidence="1" id="KW-0812">Transmembrane</keyword>
<dbReference type="EMBL" id="JBJHZZ010000005">
    <property type="protein sequence ID" value="MFL0247230.1"/>
    <property type="molecule type" value="Genomic_DNA"/>
</dbReference>
<dbReference type="InterPro" id="IPR003675">
    <property type="entry name" value="Rce1/LyrA-like_dom"/>
</dbReference>
<feature type="transmembrane region" description="Helical" evidence="1">
    <location>
        <begin position="235"/>
        <end position="254"/>
    </location>
</feature>
<name>A0ABW8T5M8_9CLOT</name>
<proteinExistence type="predicted"/>
<accession>A0ABW8T5M8</accession>
<evidence type="ECO:0000313" key="3">
    <source>
        <dbReference type="EMBL" id="MFL0247230.1"/>
    </source>
</evidence>
<organism evidence="3 4">
    <name type="scientific">Candidatus Clostridium stratigraminis</name>
    <dbReference type="NCBI Taxonomy" id="3381661"/>
    <lineage>
        <taxon>Bacteria</taxon>
        <taxon>Bacillati</taxon>
        <taxon>Bacillota</taxon>
        <taxon>Clostridia</taxon>
        <taxon>Eubacteriales</taxon>
        <taxon>Clostridiaceae</taxon>
        <taxon>Clostridium</taxon>
    </lineage>
</organism>
<reference evidence="3 4" key="1">
    <citation type="submission" date="2024-11" db="EMBL/GenBank/DDBJ databases">
        <authorList>
            <person name="Heng Y.C."/>
            <person name="Lim A.C.H."/>
            <person name="Lee J.K.Y."/>
            <person name="Kittelmann S."/>
        </authorList>
    </citation>
    <scope>NUCLEOTIDE SEQUENCE [LARGE SCALE GENOMIC DNA]</scope>
    <source>
        <strain evidence="3 4">WILCCON 0185</strain>
    </source>
</reference>
<sequence>MNKELVDNRFKLSFIGAFGIIIVYYVLIAGIINLPFAIFSELFNNIQVLQAAVIFVGNLISYAITIKLILRRIRKKNKSNFKISFIHKFNFKILLCTVLLIIGYFLWFQSSLGMLIQKIPIPQYVNDAFETLAINDYSFIATAVIIAPIFEEILMRGLILEGFLNKYKPVTAIIASAFIFGLIHLNIPQFINAFFLGLILALIYYKTRSLILCICAHILNNSIAIFSAYMKLEYIILIFFIGMIIFIAAGKYLLKQIYKSQKVEEVNI</sequence>
<dbReference type="PANTHER" id="PTHR36435">
    <property type="entry name" value="SLR1288 PROTEIN"/>
    <property type="match status" value="1"/>
</dbReference>
<evidence type="ECO:0000256" key="1">
    <source>
        <dbReference type="SAM" id="Phobius"/>
    </source>
</evidence>
<protein>
    <submittedName>
        <fullName evidence="3">CPBP family intramembrane glutamic endopeptidase</fullName>
        <ecNumber evidence="3">3.4.-.-</ecNumber>
    </submittedName>
</protein>